<evidence type="ECO:0000313" key="2">
    <source>
        <dbReference type="EMBL" id="PLR36396.1"/>
    </source>
</evidence>
<comment type="caution">
    <text evidence="2">The sequence shown here is derived from an EMBL/GenBank/DDBJ whole genome shotgun (WGS) entry which is preliminary data.</text>
</comment>
<accession>A0A2N5E5I6</accession>
<organism evidence="2 3">
    <name type="scientific">Chimaeribacter coloradensis</name>
    <dbReference type="NCBI Taxonomy" id="2060068"/>
    <lineage>
        <taxon>Bacteria</taxon>
        <taxon>Pseudomonadati</taxon>
        <taxon>Pseudomonadota</taxon>
        <taxon>Gammaproteobacteria</taxon>
        <taxon>Enterobacterales</taxon>
        <taxon>Yersiniaceae</taxon>
        <taxon>Chimaeribacter</taxon>
    </lineage>
</organism>
<dbReference type="CDD" id="cd02236">
    <property type="entry name" value="cupin_CV2614-like"/>
    <property type="match status" value="1"/>
</dbReference>
<dbReference type="Proteomes" id="UP000234503">
    <property type="component" value="Unassembled WGS sequence"/>
</dbReference>
<name>A0A2N5E5I6_9GAMM</name>
<feature type="domain" description="Cupin type-2" evidence="1">
    <location>
        <begin position="44"/>
        <end position="107"/>
    </location>
</feature>
<gene>
    <name evidence="2" type="ORF">CYR32_08520</name>
</gene>
<dbReference type="Pfam" id="PF07883">
    <property type="entry name" value="Cupin_2"/>
    <property type="match status" value="1"/>
</dbReference>
<dbReference type="InterPro" id="IPR011051">
    <property type="entry name" value="RmlC_Cupin_sf"/>
</dbReference>
<dbReference type="AlphaFoldDB" id="A0A2N5E5I6"/>
<evidence type="ECO:0000259" key="1">
    <source>
        <dbReference type="Pfam" id="PF07883"/>
    </source>
</evidence>
<dbReference type="InterPro" id="IPR013096">
    <property type="entry name" value="Cupin_2"/>
</dbReference>
<dbReference type="InterPro" id="IPR014710">
    <property type="entry name" value="RmlC-like_jellyroll"/>
</dbReference>
<keyword evidence="3" id="KW-1185">Reference proteome</keyword>
<proteinExistence type="predicted"/>
<dbReference type="Gene3D" id="2.60.120.10">
    <property type="entry name" value="Jelly Rolls"/>
    <property type="match status" value="1"/>
</dbReference>
<protein>
    <submittedName>
        <fullName evidence="2">Cupin</fullName>
    </submittedName>
</protein>
<dbReference type="OrthoDB" id="287220at2"/>
<reference evidence="2 3" key="1">
    <citation type="submission" date="2017-12" db="EMBL/GenBank/DDBJ databases">
        <title>Characterization of six clinical isolates of Enterochimera gen. nov., a novel genus of the Yersiniaciae family and the three species Enterochimera arupensis sp. nov., Enterochimera coloradensis sp. nov, and Enterochimera californica sp. nov.</title>
        <authorList>
            <person name="Rossi A."/>
            <person name="Fisher M."/>
        </authorList>
    </citation>
    <scope>NUCLEOTIDE SEQUENCE [LARGE SCALE GENOMIC DNA]</scope>
    <source>
        <strain evidence="3">2016-Iso4</strain>
    </source>
</reference>
<dbReference type="SUPFAM" id="SSF51182">
    <property type="entry name" value="RmlC-like cupins"/>
    <property type="match status" value="1"/>
</dbReference>
<sequence length="131" mass="14207">MAQQKSTSEESDVQAEEILSTCVDLNGNAYRYPAGKAQLSVMRLSLPPHTALPWHTHAMPNIAYLLSGELTVEDKETGRTHTFYAGQAINESVNSAHRGYTTGQGAELVITYAGVEGQTLTDPLPGEPEEF</sequence>
<dbReference type="EMBL" id="PJZH01000006">
    <property type="protein sequence ID" value="PLR36396.1"/>
    <property type="molecule type" value="Genomic_DNA"/>
</dbReference>
<dbReference type="RefSeq" id="WP_101823970.1">
    <property type="nucleotide sequence ID" value="NZ_PJZH01000006.1"/>
</dbReference>
<evidence type="ECO:0000313" key="3">
    <source>
        <dbReference type="Proteomes" id="UP000234503"/>
    </source>
</evidence>